<dbReference type="InterPro" id="IPR054691">
    <property type="entry name" value="LeuA/HCS_post-cat"/>
</dbReference>
<dbReference type="PANTHER" id="PTHR10277">
    <property type="entry name" value="HOMOCITRATE SYNTHASE-RELATED"/>
    <property type="match status" value="1"/>
</dbReference>
<dbReference type="PROSITE" id="PS00816">
    <property type="entry name" value="AIPM_HOMOCIT_SYNTH_2"/>
    <property type="match status" value="1"/>
</dbReference>
<name>A0ABR4ELM2_9PEZI</name>
<dbReference type="Proteomes" id="UP001600888">
    <property type="component" value="Unassembled WGS sequence"/>
</dbReference>
<dbReference type="Pfam" id="PF22617">
    <property type="entry name" value="HCS_D2"/>
    <property type="match status" value="1"/>
</dbReference>
<dbReference type="SUPFAM" id="SSF51569">
    <property type="entry name" value="Aldolase"/>
    <property type="match status" value="1"/>
</dbReference>
<evidence type="ECO:0000313" key="5">
    <source>
        <dbReference type="Proteomes" id="UP001600888"/>
    </source>
</evidence>
<keyword evidence="1" id="KW-0808">Transferase</keyword>
<dbReference type="Gene3D" id="3.20.20.70">
    <property type="entry name" value="Aldolase class I"/>
    <property type="match status" value="1"/>
</dbReference>
<feature type="region of interest" description="Disordered" evidence="2">
    <location>
        <begin position="308"/>
        <end position="353"/>
    </location>
</feature>
<organism evidence="4 5">
    <name type="scientific">Diaporthe vaccinii</name>
    <dbReference type="NCBI Taxonomy" id="105482"/>
    <lineage>
        <taxon>Eukaryota</taxon>
        <taxon>Fungi</taxon>
        <taxon>Dikarya</taxon>
        <taxon>Ascomycota</taxon>
        <taxon>Pezizomycotina</taxon>
        <taxon>Sordariomycetes</taxon>
        <taxon>Sordariomycetidae</taxon>
        <taxon>Diaporthales</taxon>
        <taxon>Diaporthaceae</taxon>
        <taxon>Diaporthe</taxon>
        <taxon>Diaporthe eres species complex</taxon>
    </lineage>
</organism>
<dbReference type="Pfam" id="PF00682">
    <property type="entry name" value="HMGL-like"/>
    <property type="match status" value="1"/>
</dbReference>
<evidence type="ECO:0000259" key="3">
    <source>
        <dbReference type="PROSITE" id="PS50991"/>
    </source>
</evidence>
<sequence length="353" mass="38672">MDDARLAVETGVDGLDVVIGTSSYLREHSHGKDMTYIINTAIEVIEFVKSKGLEVRFSSEDSFRSDLVDLLSVYSAVDKVGVHRVGIADTVGCASPRQVYDLVRTLRGVVKCDIETHFHDDTGCAIANAYCALEAGATHVDTSVLGIGERNGITTLGGLMARMIVADREYVTSKYNLGKLKDLENLVADSVQINVPFNNPITGFCAFTHKAGIHAKAILNNPETYEILKPEDFGLSRYVHFASRLTGWNAIKSRIEQLGLSMTDDQVKLCTQKVKAMADVRPLAIDDADSVIRTFHLNLTADEEKPLLPDLTSEEHAKFKKAEREIAGQPEKRASDEISAEETNGSTAKKVKV</sequence>
<dbReference type="InterPro" id="IPR050073">
    <property type="entry name" value="2-IPM_HCS-like"/>
</dbReference>
<feature type="domain" description="Pyruvate carboxyltransferase" evidence="3">
    <location>
        <begin position="1"/>
        <end position="181"/>
    </location>
</feature>
<dbReference type="InterPro" id="IPR000891">
    <property type="entry name" value="PYR_CT"/>
</dbReference>
<dbReference type="CDD" id="cd07948">
    <property type="entry name" value="DRE_TIM_HCS"/>
    <property type="match status" value="1"/>
</dbReference>
<dbReference type="InterPro" id="IPR002034">
    <property type="entry name" value="AIPM/Hcit_synth_CS"/>
</dbReference>
<accession>A0ABR4ELM2</accession>
<reference evidence="4 5" key="1">
    <citation type="submission" date="2024-03" db="EMBL/GenBank/DDBJ databases">
        <title>A high-quality draft genome sequence of Diaporthe vaccinii, a causative agent of upright dieback and viscid rot disease in cranberry plants.</title>
        <authorList>
            <person name="Sarrasin M."/>
            <person name="Lang B.F."/>
            <person name="Burger G."/>
        </authorList>
    </citation>
    <scope>NUCLEOTIDE SEQUENCE [LARGE SCALE GENOMIC DNA]</scope>
    <source>
        <strain evidence="4 5">IS7</strain>
    </source>
</reference>
<protein>
    <recommendedName>
        <fullName evidence="3">Pyruvate carboxyltransferase domain-containing protein</fullName>
    </recommendedName>
</protein>
<dbReference type="Gene3D" id="1.10.238.260">
    <property type="match status" value="1"/>
</dbReference>
<dbReference type="EMBL" id="JBAWTH010000043">
    <property type="protein sequence ID" value="KAL2283320.1"/>
    <property type="molecule type" value="Genomic_DNA"/>
</dbReference>
<evidence type="ECO:0000256" key="2">
    <source>
        <dbReference type="SAM" id="MobiDB-lite"/>
    </source>
</evidence>
<dbReference type="InterPro" id="IPR013785">
    <property type="entry name" value="Aldolase_TIM"/>
</dbReference>
<gene>
    <name evidence="4" type="ORF">FJTKL_09951</name>
</gene>
<dbReference type="PANTHER" id="PTHR10277:SF48">
    <property type="entry name" value="HOMOCITRATE SYNTHASE, CYTOSOLIC ISOZYME-RELATED"/>
    <property type="match status" value="1"/>
</dbReference>
<evidence type="ECO:0000256" key="1">
    <source>
        <dbReference type="ARBA" id="ARBA00022679"/>
    </source>
</evidence>
<feature type="compositionally biased region" description="Basic and acidic residues" evidence="2">
    <location>
        <begin position="308"/>
        <end position="336"/>
    </location>
</feature>
<keyword evidence="5" id="KW-1185">Reference proteome</keyword>
<proteinExistence type="predicted"/>
<dbReference type="InterPro" id="IPR048253">
    <property type="entry name" value="DRE_TIM_HCS_fun_bact"/>
</dbReference>
<evidence type="ECO:0000313" key="4">
    <source>
        <dbReference type="EMBL" id="KAL2283320.1"/>
    </source>
</evidence>
<comment type="caution">
    <text evidence="4">The sequence shown here is derived from an EMBL/GenBank/DDBJ whole genome shotgun (WGS) entry which is preliminary data.</text>
</comment>
<dbReference type="PROSITE" id="PS50991">
    <property type="entry name" value="PYR_CT"/>
    <property type="match status" value="1"/>
</dbReference>